<dbReference type="Gene3D" id="1.20.120.910">
    <property type="entry name" value="DksA, coiled-coil domain"/>
    <property type="match status" value="1"/>
</dbReference>
<accession>A0A1T2L9I1</accession>
<dbReference type="AlphaFoldDB" id="A0A1T2L9I1"/>
<evidence type="ECO:0000313" key="3">
    <source>
        <dbReference type="Proteomes" id="UP000191110"/>
    </source>
</evidence>
<comment type="caution">
    <text evidence="2">The sequence shown here is derived from an EMBL/GenBank/DDBJ whole genome shotgun (WGS) entry which is preliminary data.</text>
</comment>
<organism evidence="2 3">
    <name type="scientific">Solemya pervernicosa gill symbiont</name>
    <dbReference type="NCBI Taxonomy" id="642797"/>
    <lineage>
        <taxon>Bacteria</taxon>
        <taxon>Pseudomonadati</taxon>
        <taxon>Pseudomonadota</taxon>
        <taxon>Gammaproteobacteria</taxon>
        <taxon>sulfur-oxidizing symbionts</taxon>
    </lineage>
</organism>
<evidence type="ECO:0000256" key="1">
    <source>
        <dbReference type="PROSITE-ProRule" id="PRU00510"/>
    </source>
</evidence>
<evidence type="ECO:0000313" key="2">
    <source>
        <dbReference type="EMBL" id="OOZ41694.1"/>
    </source>
</evidence>
<feature type="zinc finger region" description="dksA C4-type" evidence="1">
    <location>
        <begin position="60"/>
        <end position="84"/>
    </location>
</feature>
<keyword evidence="3" id="KW-1185">Reference proteome</keyword>
<dbReference type="EMBL" id="MPRL01000007">
    <property type="protein sequence ID" value="OOZ41694.1"/>
    <property type="molecule type" value="Genomic_DNA"/>
</dbReference>
<reference evidence="2 3" key="1">
    <citation type="submission" date="2016-11" db="EMBL/GenBank/DDBJ databases">
        <title>Mixed transmission modes and dynamic genome evolution in an obligate animal-bacterial symbiosis.</title>
        <authorList>
            <person name="Russell S.L."/>
            <person name="Corbett-Detig R.B."/>
            <person name="Cavanaugh C.M."/>
        </authorList>
    </citation>
    <scope>NUCLEOTIDE SEQUENCE [LARGE SCALE GENOMIC DNA]</scope>
    <source>
        <strain evidence="2">Sveles-Q1</strain>
    </source>
</reference>
<dbReference type="Proteomes" id="UP000191110">
    <property type="component" value="Unassembled WGS sequence"/>
</dbReference>
<sequence length="93" mass="10680">MEPENPNEYVNERNADPFDEAKEYELNDRRAAIRNHQARVAADRADLPEPEYDEDGNRICACCTVVLDAERLEAEPDARLCVPCKSQWEKSRG</sequence>
<gene>
    <name evidence="2" type="ORF">BOW53_02920</name>
</gene>
<proteinExistence type="predicted"/>
<name>A0A1T2L9I1_9GAMM</name>
<dbReference type="PROSITE" id="PS51128">
    <property type="entry name" value="ZF_DKSA_2"/>
    <property type="match status" value="1"/>
</dbReference>
<protein>
    <submittedName>
        <fullName evidence="2">Uncharacterized protein</fullName>
    </submittedName>
</protein>